<feature type="domain" description="Lactate/malate dehydrogenase N-terminal" evidence="11">
    <location>
        <begin position="293"/>
        <end position="436"/>
    </location>
</feature>
<keyword evidence="9" id="KW-0687">Ribonucleoprotein</keyword>
<dbReference type="EC" id="1.1.1.37" evidence="4"/>
<dbReference type="CDD" id="cd01337">
    <property type="entry name" value="MDH_glyoxysomal_mitochondrial"/>
    <property type="match status" value="1"/>
</dbReference>
<keyword evidence="6" id="KW-0689">Ribosomal protein</keyword>
<organism evidence="14 15">
    <name type="scientific">Marssonina brunnea f. sp. multigermtubi (strain MB_m1)</name>
    <name type="common">Marssonina leaf spot fungus</name>
    <dbReference type="NCBI Taxonomy" id="1072389"/>
    <lineage>
        <taxon>Eukaryota</taxon>
        <taxon>Fungi</taxon>
        <taxon>Dikarya</taxon>
        <taxon>Ascomycota</taxon>
        <taxon>Pezizomycotina</taxon>
        <taxon>Leotiomycetes</taxon>
        <taxon>Helotiales</taxon>
        <taxon>Drepanopezizaceae</taxon>
        <taxon>Drepanopeziza</taxon>
    </lineage>
</organism>
<comment type="similarity">
    <text evidence="1">Belongs to the eukaryotic ribosomal protein eL28 family.</text>
</comment>
<gene>
    <name evidence="14" type="ORF">MBM_08185</name>
</gene>
<proteinExistence type="inferred from homology"/>
<comment type="similarity">
    <text evidence="2">Belongs to the LDH/MDH superfamily. MDH type 1 family.</text>
</comment>
<feature type="domain" description="Lactate/malate dehydrogenase C-terminal" evidence="13">
    <location>
        <begin position="438"/>
        <end position="611"/>
    </location>
</feature>
<dbReference type="InterPro" id="IPR015955">
    <property type="entry name" value="Lactate_DH/Glyco_Ohase_4_C"/>
</dbReference>
<evidence type="ECO:0000313" key="14">
    <source>
        <dbReference type="EMBL" id="EKD13467.1"/>
    </source>
</evidence>
<feature type="compositionally biased region" description="Basic and acidic residues" evidence="10">
    <location>
        <begin position="136"/>
        <end position="145"/>
    </location>
</feature>
<accession>K1WMA7</accession>
<dbReference type="InterPro" id="IPR029004">
    <property type="entry name" value="Ribosomal_eL28/Mak16"/>
</dbReference>
<dbReference type="GO" id="GO:1990904">
    <property type="term" value="C:ribonucleoprotein complex"/>
    <property type="evidence" value="ECO:0007669"/>
    <property type="project" value="UniProtKB-KW"/>
</dbReference>
<keyword evidence="8" id="KW-0520">NAD</keyword>
<dbReference type="HOGENOM" id="CLU_030512_0_0_1"/>
<dbReference type="FunFam" id="3.40.50.720:FF:000013">
    <property type="entry name" value="Malate dehydrogenase"/>
    <property type="match status" value="1"/>
</dbReference>
<dbReference type="AlphaFoldDB" id="K1WMA7"/>
<evidence type="ECO:0000256" key="10">
    <source>
        <dbReference type="SAM" id="MobiDB-lite"/>
    </source>
</evidence>
<evidence type="ECO:0000256" key="2">
    <source>
        <dbReference type="ARBA" id="ARBA00008824"/>
    </source>
</evidence>
<evidence type="ECO:0000256" key="9">
    <source>
        <dbReference type="ARBA" id="ARBA00023274"/>
    </source>
</evidence>
<evidence type="ECO:0000259" key="13">
    <source>
        <dbReference type="Pfam" id="PF02866"/>
    </source>
</evidence>
<dbReference type="Pfam" id="PF01778">
    <property type="entry name" value="Ribosomal_L28e"/>
    <property type="match status" value="1"/>
</dbReference>
<dbReference type="OMA" id="IVKWHAL"/>
<name>K1WMA7_MARBU</name>
<dbReference type="GO" id="GO:0006099">
    <property type="term" value="P:tricarboxylic acid cycle"/>
    <property type="evidence" value="ECO:0007669"/>
    <property type="project" value="UniProtKB-KW"/>
</dbReference>
<feature type="domain" description="Ribosomal eL28/Mak16" evidence="12">
    <location>
        <begin position="12"/>
        <end position="133"/>
    </location>
</feature>
<evidence type="ECO:0000256" key="8">
    <source>
        <dbReference type="ARBA" id="ARBA00023027"/>
    </source>
</evidence>
<evidence type="ECO:0000313" key="15">
    <source>
        <dbReference type="Proteomes" id="UP000006753"/>
    </source>
</evidence>
<keyword evidence="7" id="KW-0560">Oxidoreductase</keyword>
<dbReference type="FunFam" id="3.90.110.10:FF:000009">
    <property type="entry name" value="Malate dehydrogenase"/>
    <property type="match status" value="1"/>
</dbReference>
<dbReference type="STRING" id="1072389.K1WMA7"/>
<dbReference type="EMBL" id="JH921449">
    <property type="protein sequence ID" value="EKD13467.1"/>
    <property type="molecule type" value="Genomic_DNA"/>
</dbReference>
<dbReference type="eggNOG" id="KOG3412">
    <property type="taxonomic scope" value="Eukaryota"/>
</dbReference>
<evidence type="ECO:0000259" key="11">
    <source>
        <dbReference type="Pfam" id="PF00056"/>
    </source>
</evidence>
<dbReference type="GO" id="GO:0030060">
    <property type="term" value="F:L-malate dehydrogenase (NAD+) activity"/>
    <property type="evidence" value="ECO:0007669"/>
    <property type="project" value="UniProtKB-EC"/>
</dbReference>
<dbReference type="GO" id="GO:0005840">
    <property type="term" value="C:ribosome"/>
    <property type="evidence" value="ECO:0007669"/>
    <property type="project" value="UniProtKB-KW"/>
</dbReference>
<evidence type="ECO:0000256" key="3">
    <source>
        <dbReference type="ARBA" id="ARBA00011738"/>
    </source>
</evidence>
<dbReference type="PANTHER" id="PTHR11540">
    <property type="entry name" value="MALATE AND LACTATE DEHYDROGENASE"/>
    <property type="match status" value="1"/>
</dbReference>
<dbReference type="InParanoid" id="K1WMA7"/>
<dbReference type="PANTHER" id="PTHR11540:SF16">
    <property type="entry name" value="MALATE DEHYDROGENASE, MITOCHONDRIAL"/>
    <property type="match status" value="1"/>
</dbReference>
<dbReference type="Gene3D" id="3.40.50.720">
    <property type="entry name" value="NAD(P)-binding Rossmann-like Domain"/>
    <property type="match status" value="1"/>
</dbReference>
<keyword evidence="5" id="KW-0816">Tricarboxylic acid cycle</keyword>
<feature type="region of interest" description="Disordered" evidence="10">
    <location>
        <begin position="126"/>
        <end position="153"/>
    </location>
</feature>
<dbReference type="GO" id="GO:0005829">
    <property type="term" value="C:cytosol"/>
    <property type="evidence" value="ECO:0007669"/>
    <property type="project" value="TreeGrafter"/>
</dbReference>
<dbReference type="GO" id="GO:0006108">
    <property type="term" value="P:malate metabolic process"/>
    <property type="evidence" value="ECO:0007669"/>
    <property type="project" value="InterPro"/>
</dbReference>
<dbReference type="InterPro" id="IPR036291">
    <property type="entry name" value="NAD(P)-bd_dom_sf"/>
</dbReference>
<evidence type="ECO:0000256" key="4">
    <source>
        <dbReference type="ARBA" id="ARBA00012995"/>
    </source>
</evidence>
<evidence type="ECO:0000256" key="7">
    <source>
        <dbReference type="ARBA" id="ARBA00023002"/>
    </source>
</evidence>
<dbReference type="InterPro" id="IPR010097">
    <property type="entry name" value="Malate_DH_type1"/>
</dbReference>
<evidence type="ECO:0000256" key="1">
    <source>
        <dbReference type="ARBA" id="ARBA00007926"/>
    </source>
</evidence>
<sequence>MSHVSSQASADLIWEIVGAQNAFLVKRAQSGGVRFSRDPLNLVNLHSRKHAGFVNDKAVGVVPAAGEKGGVTLITKKVNHAQKPGPGAIKTTFGGNKTTRKTYKGIVNTTVKSGYRSDLRAPAVARASAIRQSQRPKKDLPESKLRGTKAKKAAAEKDEARFLEFLATTGAEPTVMNDIGIVKWHALGVAGFSNKQQLGKGEAENLEDLRDLQVLLTDICNARQVGPLMAARGVKIQLWHVNTMEFSRPSPRRDLHLGQATQAREGSTQYKLFMSLIWLGFSPPHQTANMGIKAVVAGASGGIGQPLSLLLKTSPYVTELALYDVVNTPGVAADLSHISSPAKITGYLPKDDGAKAAFKDADIIVIPAGIPRKPGMTRDDLFNINAGIVKALIEVIAEVAPKAYILIISNPVNSTVPIAAEVLKAKGVFDAKRLFGVTTLDVVRAETFVAEIVGEKNPQNLTIPVVGGHSGETIVPLFSQLSSKIPEEKLAALVKRVQFGGDEVVAAKDGAGSATLSMAYAGYRFAEAVIKALSGEKGIVTPTFIHLEGVPGGDAIAKETGCDFFSVPVELGTSGAEKAQNPLTKLDEKEKVLLKACVEGLKGNIKKGVDFAHNPPQK</sequence>
<dbReference type="InterPro" id="IPR001252">
    <property type="entry name" value="Malate_DH_AS"/>
</dbReference>
<dbReference type="eggNOG" id="KOG1494">
    <property type="taxonomic scope" value="Eukaryota"/>
</dbReference>
<dbReference type="Pfam" id="PF00056">
    <property type="entry name" value="Ldh_1_N"/>
    <property type="match status" value="1"/>
</dbReference>
<reference evidence="14 15" key="1">
    <citation type="journal article" date="2012" name="BMC Genomics">
        <title>Sequencing the genome of Marssonina brunnea reveals fungus-poplar co-evolution.</title>
        <authorList>
            <person name="Zhu S."/>
            <person name="Cao Y.-Z."/>
            <person name="Jiang C."/>
            <person name="Tan B.-Y."/>
            <person name="Wang Z."/>
            <person name="Feng S."/>
            <person name="Zhang L."/>
            <person name="Su X.-H."/>
            <person name="Brejova B."/>
            <person name="Vinar T."/>
            <person name="Xu M."/>
            <person name="Wang M.-X."/>
            <person name="Zhang S.-G."/>
            <person name="Huang M.-R."/>
            <person name="Wu R."/>
            <person name="Zhou Y."/>
        </authorList>
    </citation>
    <scope>NUCLEOTIDE SEQUENCE [LARGE SCALE GENOMIC DNA]</scope>
    <source>
        <strain evidence="14 15">MB_m1</strain>
    </source>
</reference>
<keyword evidence="15" id="KW-1185">Reference proteome</keyword>
<dbReference type="Pfam" id="PF02866">
    <property type="entry name" value="Ldh_1_C"/>
    <property type="match status" value="1"/>
</dbReference>
<evidence type="ECO:0000256" key="5">
    <source>
        <dbReference type="ARBA" id="ARBA00022532"/>
    </source>
</evidence>
<dbReference type="Proteomes" id="UP000006753">
    <property type="component" value="Unassembled WGS sequence"/>
</dbReference>
<dbReference type="InterPro" id="IPR022383">
    <property type="entry name" value="Lactate/malate_DH_C"/>
</dbReference>
<evidence type="ECO:0000256" key="6">
    <source>
        <dbReference type="ARBA" id="ARBA00022980"/>
    </source>
</evidence>
<dbReference type="NCBIfam" id="TIGR01772">
    <property type="entry name" value="MDH_euk_gproteo"/>
    <property type="match status" value="1"/>
</dbReference>
<dbReference type="Gene3D" id="3.90.110.10">
    <property type="entry name" value="Lactate dehydrogenase/glycoside hydrolase, family 4, C-terminal"/>
    <property type="match status" value="1"/>
</dbReference>
<evidence type="ECO:0000259" key="12">
    <source>
        <dbReference type="Pfam" id="PF01778"/>
    </source>
</evidence>
<dbReference type="InterPro" id="IPR001236">
    <property type="entry name" value="Lactate/malate_DH_N"/>
</dbReference>
<protein>
    <recommendedName>
        <fullName evidence="4">malate dehydrogenase</fullName>
        <ecNumber evidence="4">1.1.1.37</ecNumber>
    </recommendedName>
</protein>
<dbReference type="OrthoDB" id="4069699at2759"/>
<dbReference type="PROSITE" id="PS00068">
    <property type="entry name" value="MDH"/>
    <property type="match status" value="1"/>
</dbReference>
<dbReference type="GeneID" id="18764120"/>
<dbReference type="KEGG" id="mbe:MBM_08185"/>
<dbReference type="SUPFAM" id="SSF51735">
    <property type="entry name" value="NAD(P)-binding Rossmann-fold domains"/>
    <property type="match status" value="1"/>
</dbReference>
<dbReference type="FunFam" id="3.30.390.110:FF:000002">
    <property type="entry name" value="60S ribosomal protein L28"/>
    <property type="match status" value="1"/>
</dbReference>
<comment type="subunit">
    <text evidence="3">Homodimer.</text>
</comment>
<dbReference type="Gene3D" id="3.30.390.110">
    <property type="match status" value="1"/>
</dbReference>
<dbReference type="SUPFAM" id="SSF56327">
    <property type="entry name" value="LDH C-terminal domain-like"/>
    <property type="match status" value="1"/>
</dbReference>